<evidence type="ECO:0000313" key="7">
    <source>
        <dbReference type="EMBL" id="MFC6081278.1"/>
    </source>
</evidence>
<evidence type="ECO:0000256" key="4">
    <source>
        <dbReference type="SAM" id="Phobius"/>
    </source>
</evidence>
<keyword evidence="4" id="KW-0812">Transmembrane</keyword>
<organism evidence="7 8">
    <name type="scientific">Sphaerisporangium aureirubrum</name>
    <dbReference type="NCBI Taxonomy" id="1544736"/>
    <lineage>
        <taxon>Bacteria</taxon>
        <taxon>Bacillati</taxon>
        <taxon>Actinomycetota</taxon>
        <taxon>Actinomycetes</taxon>
        <taxon>Streptosporangiales</taxon>
        <taxon>Streptosporangiaceae</taxon>
        <taxon>Sphaerisporangium</taxon>
    </lineage>
</organism>
<evidence type="ECO:0000256" key="5">
    <source>
        <dbReference type="SAM" id="SignalP"/>
    </source>
</evidence>
<keyword evidence="1 5" id="KW-0732">Signal</keyword>
<dbReference type="EMBL" id="JBHSRF010000008">
    <property type="protein sequence ID" value="MFC6081278.1"/>
    <property type="molecule type" value="Genomic_DNA"/>
</dbReference>
<feature type="signal peptide" evidence="5">
    <location>
        <begin position="1"/>
        <end position="29"/>
    </location>
</feature>
<name>A0ABW1NE76_9ACTN</name>
<dbReference type="Gene3D" id="2.60.40.1220">
    <property type="match status" value="1"/>
</dbReference>
<gene>
    <name evidence="7" type="ORF">ACFP1K_08915</name>
</gene>
<dbReference type="InterPro" id="IPR014756">
    <property type="entry name" value="Ig_E-set"/>
</dbReference>
<reference evidence="8" key="1">
    <citation type="journal article" date="2019" name="Int. J. Syst. Evol. Microbiol.">
        <title>The Global Catalogue of Microorganisms (GCM) 10K type strain sequencing project: providing services to taxonomists for standard genome sequencing and annotation.</title>
        <authorList>
            <consortium name="The Broad Institute Genomics Platform"/>
            <consortium name="The Broad Institute Genome Sequencing Center for Infectious Disease"/>
            <person name="Wu L."/>
            <person name="Ma J."/>
        </authorList>
    </citation>
    <scope>NUCLEOTIDE SEQUENCE [LARGE SCALE GENOMIC DNA]</scope>
    <source>
        <strain evidence="8">JCM 30346</strain>
    </source>
</reference>
<keyword evidence="8" id="KW-1185">Reference proteome</keyword>
<evidence type="ECO:0000313" key="8">
    <source>
        <dbReference type="Proteomes" id="UP001596137"/>
    </source>
</evidence>
<keyword evidence="4" id="KW-1133">Transmembrane helix</keyword>
<dbReference type="Pfam" id="PF04234">
    <property type="entry name" value="CopC"/>
    <property type="match status" value="1"/>
</dbReference>
<protein>
    <submittedName>
        <fullName evidence="7">Copper resistance protein CopC</fullName>
    </submittedName>
</protein>
<dbReference type="Proteomes" id="UP001596137">
    <property type="component" value="Unassembled WGS sequence"/>
</dbReference>
<evidence type="ECO:0000256" key="1">
    <source>
        <dbReference type="ARBA" id="ARBA00022729"/>
    </source>
</evidence>
<evidence type="ECO:0000256" key="2">
    <source>
        <dbReference type="ARBA" id="ARBA00023008"/>
    </source>
</evidence>
<comment type="caution">
    <text evidence="7">The sequence shown here is derived from an EMBL/GenBank/DDBJ whole genome shotgun (WGS) entry which is preliminary data.</text>
</comment>
<feature type="domain" description="CopC" evidence="6">
    <location>
        <begin position="30"/>
        <end position="145"/>
    </location>
</feature>
<dbReference type="InterPro" id="IPR014755">
    <property type="entry name" value="Cu-Rt/internalin_Ig-like"/>
</dbReference>
<accession>A0ABW1NE76</accession>
<sequence length="237" mass="24773">MRRVVPRLLAVVALSLAALSLGGAVPASAHGRLVVSTPLDGSVLAEPVESLSLAFTEKPASFAYFTVTTPSGLRVDGRWWHAEPFRLDEPVREYQLVDGVWEPQLYHTGFPVKVPVTHWPEKGAYVARYQTVASDGEVVKGEVRLTYTGPVMPAPAGWLAPTDGPAQELLDAARQSPPAAGPPGPTPTSAGGSATPADGGSAAPADGGGMPVWLLPALLAAGAVVLIAWPARRRKRP</sequence>
<keyword evidence="2" id="KW-0186">Copper</keyword>
<dbReference type="InterPro" id="IPR007348">
    <property type="entry name" value="CopC_dom"/>
</dbReference>
<evidence type="ECO:0000259" key="6">
    <source>
        <dbReference type="Pfam" id="PF04234"/>
    </source>
</evidence>
<dbReference type="RefSeq" id="WP_380748939.1">
    <property type="nucleotide sequence ID" value="NZ_JBHSRF010000008.1"/>
</dbReference>
<proteinExistence type="predicted"/>
<feature type="chain" id="PRO_5045299327" evidence="5">
    <location>
        <begin position="30"/>
        <end position="237"/>
    </location>
</feature>
<keyword evidence="4" id="KW-0472">Membrane</keyword>
<feature type="transmembrane region" description="Helical" evidence="4">
    <location>
        <begin position="212"/>
        <end position="231"/>
    </location>
</feature>
<feature type="compositionally biased region" description="Low complexity" evidence="3">
    <location>
        <begin position="187"/>
        <end position="204"/>
    </location>
</feature>
<dbReference type="SUPFAM" id="SSF81296">
    <property type="entry name" value="E set domains"/>
    <property type="match status" value="1"/>
</dbReference>
<feature type="region of interest" description="Disordered" evidence="3">
    <location>
        <begin position="173"/>
        <end position="204"/>
    </location>
</feature>
<evidence type="ECO:0000256" key="3">
    <source>
        <dbReference type="SAM" id="MobiDB-lite"/>
    </source>
</evidence>